<reference evidence="1 2" key="1">
    <citation type="submission" date="2019-06" db="EMBL/GenBank/DDBJ databases">
        <title>Whole genome shotgun sequence of Microbacterium liquefaciens NBRC 15037.</title>
        <authorList>
            <person name="Hosoyama A."/>
            <person name="Uohara A."/>
            <person name="Ohji S."/>
            <person name="Ichikawa N."/>
        </authorList>
    </citation>
    <scope>NUCLEOTIDE SEQUENCE [LARGE SCALE GENOMIC DNA]</scope>
    <source>
        <strain evidence="1 2">NBRC 15037</strain>
    </source>
</reference>
<protein>
    <submittedName>
        <fullName evidence="1">Uncharacterized protein</fullName>
    </submittedName>
</protein>
<evidence type="ECO:0000313" key="2">
    <source>
        <dbReference type="Proteomes" id="UP000317410"/>
    </source>
</evidence>
<name>A0A4Y4B375_MICMQ</name>
<accession>A0A4Y4B375</accession>
<dbReference type="InterPro" id="IPR011004">
    <property type="entry name" value="Trimer_LpxA-like_sf"/>
</dbReference>
<dbReference type="Gene3D" id="2.160.10.10">
    <property type="entry name" value="Hexapeptide repeat proteins"/>
    <property type="match status" value="1"/>
</dbReference>
<dbReference type="AlphaFoldDB" id="A0A4Y4B375"/>
<dbReference type="SUPFAM" id="SSF51161">
    <property type="entry name" value="Trimeric LpxA-like enzymes"/>
    <property type="match status" value="1"/>
</dbReference>
<gene>
    <name evidence="1" type="ORF">MLI01_09510</name>
</gene>
<sequence>MTETPLAYADRVRTLLGYRTVSELIADDHNVFIDPYSALLSVHARIGTGNVFSPNVRIDAESDALRIGDGNRFFEGTRIEATDGGRVSIGADNEFGPHAVALLANRHDAVITVVSRVRLIGRIDLAGASTLGDGSQILGDVTAVNVSLVGGGSHRDPDPDLRGAVLKGRGRATGLTLARGHVINADSDFATAAVEAQSVYDPRPAVD</sequence>
<comment type="caution">
    <text evidence="1">The sequence shown here is derived from an EMBL/GenBank/DDBJ whole genome shotgun (WGS) entry which is preliminary data.</text>
</comment>
<organism evidence="1 2">
    <name type="scientific">Microbacterium maritypicum</name>
    <name type="common">Microbacterium liquefaciens</name>
    <dbReference type="NCBI Taxonomy" id="33918"/>
    <lineage>
        <taxon>Bacteria</taxon>
        <taxon>Bacillati</taxon>
        <taxon>Actinomycetota</taxon>
        <taxon>Actinomycetes</taxon>
        <taxon>Micrococcales</taxon>
        <taxon>Microbacteriaceae</taxon>
        <taxon>Microbacterium</taxon>
    </lineage>
</organism>
<dbReference type="Proteomes" id="UP000317410">
    <property type="component" value="Unassembled WGS sequence"/>
</dbReference>
<evidence type="ECO:0000313" key="1">
    <source>
        <dbReference type="EMBL" id="GEC74806.1"/>
    </source>
</evidence>
<dbReference type="EMBL" id="BJNQ01000004">
    <property type="protein sequence ID" value="GEC74806.1"/>
    <property type="molecule type" value="Genomic_DNA"/>
</dbReference>
<proteinExistence type="predicted"/>
<dbReference type="RefSeq" id="WP_141386115.1">
    <property type="nucleotide sequence ID" value="NZ_BJNQ01000004.1"/>
</dbReference>